<dbReference type="EMBL" id="BKCP01010515">
    <property type="protein sequence ID" value="GER53254.1"/>
    <property type="molecule type" value="Genomic_DNA"/>
</dbReference>
<gene>
    <name evidence="1" type="ORF">STAS_30760</name>
</gene>
<evidence type="ECO:0000313" key="2">
    <source>
        <dbReference type="Proteomes" id="UP000325081"/>
    </source>
</evidence>
<dbReference type="AlphaFoldDB" id="A0A5A7RA75"/>
<keyword evidence="2" id="KW-1185">Reference proteome</keyword>
<protein>
    <submittedName>
        <fullName evidence="1">PR domain zinc finger protein 16</fullName>
    </submittedName>
</protein>
<dbReference type="Proteomes" id="UP000325081">
    <property type="component" value="Unassembled WGS sequence"/>
</dbReference>
<dbReference type="OrthoDB" id="10628559at2759"/>
<evidence type="ECO:0000313" key="1">
    <source>
        <dbReference type="EMBL" id="GER53254.1"/>
    </source>
</evidence>
<reference evidence="2" key="1">
    <citation type="journal article" date="2019" name="Curr. Biol.">
        <title>Genome Sequence of Striga asiatica Provides Insight into the Evolution of Plant Parasitism.</title>
        <authorList>
            <person name="Yoshida S."/>
            <person name="Kim S."/>
            <person name="Wafula E.K."/>
            <person name="Tanskanen J."/>
            <person name="Kim Y.M."/>
            <person name="Honaas L."/>
            <person name="Yang Z."/>
            <person name="Spallek T."/>
            <person name="Conn C.E."/>
            <person name="Ichihashi Y."/>
            <person name="Cheong K."/>
            <person name="Cui S."/>
            <person name="Der J.P."/>
            <person name="Gundlach H."/>
            <person name="Jiao Y."/>
            <person name="Hori C."/>
            <person name="Ishida J.K."/>
            <person name="Kasahara H."/>
            <person name="Kiba T."/>
            <person name="Kim M.S."/>
            <person name="Koo N."/>
            <person name="Laohavisit A."/>
            <person name="Lee Y.H."/>
            <person name="Lumba S."/>
            <person name="McCourt P."/>
            <person name="Mortimer J.C."/>
            <person name="Mutuku J.M."/>
            <person name="Nomura T."/>
            <person name="Sasaki-Sekimoto Y."/>
            <person name="Seto Y."/>
            <person name="Wang Y."/>
            <person name="Wakatake T."/>
            <person name="Sakakibara H."/>
            <person name="Demura T."/>
            <person name="Yamaguchi S."/>
            <person name="Yoneyama K."/>
            <person name="Manabe R.I."/>
            <person name="Nelson D.C."/>
            <person name="Schulman A.H."/>
            <person name="Timko M.P."/>
            <person name="dePamphilis C.W."/>
            <person name="Choi D."/>
            <person name="Shirasu K."/>
        </authorList>
    </citation>
    <scope>NUCLEOTIDE SEQUENCE [LARGE SCALE GENOMIC DNA]</scope>
    <source>
        <strain evidence="2">cv. UVA1</strain>
    </source>
</reference>
<comment type="caution">
    <text evidence="1">The sequence shown here is derived from an EMBL/GenBank/DDBJ whole genome shotgun (WGS) entry which is preliminary data.</text>
</comment>
<proteinExistence type="predicted"/>
<sequence length="199" mass="21830">MKLMSKNPLVTMVLTLNWGYREPSLVRAVIINHMVRPNPHQLVALVQAQLRHNRLVPPEPAGPTATAPFDIVSSSNRIWTLTAVDLKALVRGHERGMGPIGLDKPTLCGPIVGIPNRAVDAHGLVLWVWYALVLQVRVDSDGRLKGIGVEILGGIEPELEPLFSVAYSIDKHIGLDEVRFPCGVPQELEIELVVIRTVG</sequence>
<accession>A0A5A7RA75</accession>
<organism evidence="1 2">
    <name type="scientific">Striga asiatica</name>
    <name type="common">Asiatic witchweed</name>
    <name type="synonym">Buchnera asiatica</name>
    <dbReference type="NCBI Taxonomy" id="4170"/>
    <lineage>
        <taxon>Eukaryota</taxon>
        <taxon>Viridiplantae</taxon>
        <taxon>Streptophyta</taxon>
        <taxon>Embryophyta</taxon>
        <taxon>Tracheophyta</taxon>
        <taxon>Spermatophyta</taxon>
        <taxon>Magnoliopsida</taxon>
        <taxon>eudicotyledons</taxon>
        <taxon>Gunneridae</taxon>
        <taxon>Pentapetalae</taxon>
        <taxon>asterids</taxon>
        <taxon>lamiids</taxon>
        <taxon>Lamiales</taxon>
        <taxon>Orobanchaceae</taxon>
        <taxon>Buchnereae</taxon>
        <taxon>Striga</taxon>
    </lineage>
</organism>
<name>A0A5A7RA75_STRAF</name>